<keyword evidence="1" id="KW-1133">Transmembrane helix</keyword>
<evidence type="ECO:0000256" key="1">
    <source>
        <dbReference type="SAM" id="Phobius"/>
    </source>
</evidence>
<dbReference type="AlphaFoldDB" id="A0AB33AKG3"/>
<sequence>MKRWNTNRLEEYMTNWQKRLVIGFNIAALFIFLDVSLLIFIRSVNGHGVYQTLGMKWLTFSAWVLCYASLWMLQGIAYMFVKRLSLAKEQRNSH</sequence>
<name>A0AB33AKG3_9STRE</name>
<feature type="transmembrane region" description="Helical" evidence="1">
    <location>
        <begin position="60"/>
        <end position="81"/>
    </location>
</feature>
<gene>
    <name evidence="2" type="ORF">KE3_0530</name>
</gene>
<reference evidence="2 3" key="1">
    <citation type="journal article" date="2013" name="BMC Microbiol.">
        <title>Dynamics of fecal microbial communities in children with diarrhea of unknown etiology and genomic analysis of associated Streptococcus lutetiensis.</title>
        <authorList>
            <person name="Jin D."/>
            <person name="Chen C."/>
            <person name="Li L."/>
            <person name="Lu S."/>
            <person name="Li Z."/>
            <person name="Zhou Z."/>
            <person name="Jing H."/>
            <person name="Xu Y."/>
            <person name="Du P."/>
            <person name="Wang H."/>
            <person name="Xiong Y."/>
            <person name="Zheng H."/>
            <person name="Bai X."/>
            <person name="Sun H."/>
            <person name="Wang L."/>
            <person name="Ye C."/>
            <person name="Gottschalk M."/>
            <person name="Xu J."/>
        </authorList>
    </citation>
    <scope>NUCLEOTIDE SEQUENCE [LARGE SCALE GENOMIC DNA]</scope>
    <source>
        <strain evidence="2 3">033</strain>
    </source>
</reference>
<proteinExistence type="predicted"/>
<dbReference type="InterPro" id="IPR025037">
    <property type="entry name" value="DUF3923"/>
</dbReference>
<evidence type="ECO:0000313" key="3">
    <source>
        <dbReference type="Proteomes" id="UP000015268"/>
    </source>
</evidence>
<accession>A0AB33AKG3</accession>
<organism evidence="2 3">
    <name type="scientific">Streptococcus lutetiensis 033</name>
    <dbReference type="NCBI Taxonomy" id="1076934"/>
    <lineage>
        <taxon>Bacteria</taxon>
        <taxon>Bacillati</taxon>
        <taxon>Bacillota</taxon>
        <taxon>Bacilli</taxon>
        <taxon>Lactobacillales</taxon>
        <taxon>Streptococcaceae</taxon>
        <taxon>Streptococcus</taxon>
    </lineage>
</organism>
<protein>
    <recommendedName>
        <fullName evidence="4">DUF3923 domain-containing protein</fullName>
    </recommendedName>
</protein>
<keyword evidence="1" id="KW-0812">Transmembrane</keyword>
<keyword evidence="1" id="KW-0472">Membrane</keyword>
<feature type="transmembrane region" description="Helical" evidence="1">
    <location>
        <begin position="20"/>
        <end position="40"/>
    </location>
</feature>
<dbReference type="Pfam" id="PF13061">
    <property type="entry name" value="DUF3923"/>
    <property type="match status" value="1"/>
</dbReference>
<evidence type="ECO:0008006" key="4">
    <source>
        <dbReference type="Google" id="ProtNLM"/>
    </source>
</evidence>
<evidence type="ECO:0000313" key="2">
    <source>
        <dbReference type="EMBL" id="AGS05042.1"/>
    </source>
</evidence>
<dbReference type="EMBL" id="CP003025">
    <property type="protein sequence ID" value="AGS05042.1"/>
    <property type="molecule type" value="Genomic_DNA"/>
</dbReference>
<keyword evidence="3" id="KW-1185">Reference proteome</keyword>
<dbReference type="KEGG" id="slu:KE3_0530"/>
<dbReference type="Proteomes" id="UP000015268">
    <property type="component" value="Chromosome"/>
</dbReference>